<organism evidence="2 3">
    <name type="scientific">Trifolium medium</name>
    <dbReference type="NCBI Taxonomy" id="97028"/>
    <lineage>
        <taxon>Eukaryota</taxon>
        <taxon>Viridiplantae</taxon>
        <taxon>Streptophyta</taxon>
        <taxon>Embryophyta</taxon>
        <taxon>Tracheophyta</taxon>
        <taxon>Spermatophyta</taxon>
        <taxon>Magnoliopsida</taxon>
        <taxon>eudicotyledons</taxon>
        <taxon>Gunneridae</taxon>
        <taxon>Pentapetalae</taxon>
        <taxon>rosids</taxon>
        <taxon>fabids</taxon>
        <taxon>Fabales</taxon>
        <taxon>Fabaceae</taxon>
        <taxon>Papilionoideae</taxon>
        <taxon>50 kb inversion clade</taxon>
        <taxon>NPAAA clade</taxon>
        <taxon>Hologalegina</taxon>
        <taxon>IRL clade</taxon>
        <taxon>Trifolieae</taxon>
        <taxon>Trifolium</taxon>
    </lineage>
</organism>
<accession>A0A392QBQ6</accession>
<comment type="caution">
    <text evidence="2">The sequence shown here is derived from an EMBL/GenBank/DDBJ whole genome shotgun (WGS) entry which is preliminary data.</text>
</comment>
<feature type="region of interest" description="Disordered" evidence="1">
    <location>
        <begin position="1"/>
        <end position="59"/>
    </location>
</feature>
<evidence type="ECO:0000313" key="2">
    <source>
        <dbReference type="EMBL" id="MCI20986.1"/>
    </source>
</evidence>
<reference evidence="2 3" key="1">
    <citation type="journal article" date="2018" name="Front. Plant Sci.">
        <title>Red Clover (Trifolium pratense) and Zigzag Clover (T. medium) - A Picture of Genomic Similarities and Differences.</title>
        <authorList>
            <person name="Dluhosova J."/>
            <person name="Istvanek J."/>
            <person name="Nedelnik J."/>
            <person name="Repkova J."/>
        </authorList>
    </citation>
    <scope>NUCLEOTIDE SEQUENCE [LARGE SCALE GENOMIC DNA]</scope>
    <source>
        <strain evidence="3">cv. 10/8</strain>
        <tissue evidence="2">Leaf</tissue>
    </source>
</reference>
<dbReference type="EMBL" id="LXQA010122715">
    <property type="protein sequence ID" value="MCI20986.1"/>
    <property type="molecule type" value="Genomic_DNA"/>
</dbReference>
<name>A0A392QBQ6_9FABA</name>
<proteinExistence type="predicted"/>
<dbReference type="AlphaFoldDB" id="A0A392QBQ6"/>
<evidence type="ECO:0000256" key="1">
    <source>
        <dbReference type="SAM" id="MobiDB-lite"/>
    </source>
</evidence>
<sequence>MEKASASARRLKAAENPPKKRSRKPAVQSKAAKAEHHAEADHHDETAHPVPEDIVDIQG</sequence>
<feature type="non-terminal residue" evidence="2">
    <location>
        <position position="59"/>
    </location>
</feature>
<dbReference type="Proteomes" id="UP000265520">
    <property type="component" value="Unassembled WGS sequence"/>
</dbReference>
<keyword evidence="3" id="KW-1185">Reference proteome</keyword>
<feature type="compositionally biased region" description="Basic and acidic residues" evidence="1">
    <location>
        <begin position="32"/>
        <end position="51"/>
    </location>
</feature>
<evidence type="ECO:0000313" key="3">
    <source>
        <dbReference type="Proteomes" id="UP000265520"/>
    </source>
</evidence>
<protein>
    <submittedName>
        <fullName evidence="2">Uncharacterized protein</fullName>
    </submittedName>
</protein>